<dbReference type="AlphaFoldDB" id="H6N491"/>
<evidence type="ECO:0000313" key="2">
    <source>
        <dbReference type="Proteomes" id="UP000009154"/>
    </source>
</evidence>
<protein>
    <submittedName>
        <fullName evidence="1">Uncharacterized protein</fullName>
    </submittedName>
</protein>
<evidence type="ECO:0000313" key="1">
    <source>
        <dbReference type="EMBL" id="AFA71238.1"/>
    </source>
</evidence>
<dbReference type="eggNOG" id="COG0846">
    <property type="taxonomic scope" value="Bacteria"/>
</dbReference>
<organism evidence="1 2">
    <name type="scientific">Gordonia polyisoprenivorans (strain DSM 44266 / VH2)</name>
    <dbReference type="NCBI Taxonomy" id="1112204"/>
    <lineage>
        <taxon>Bacteria</taxon>
        <taxon>Bacillati</taxon>
        <taxon>Actinomycetota</taxon>
        <taxon>Actinomycetes</taxon>
        <taxon>Mycobacteriales</taxon>
        <taxon>Gordoniaceae</taxon>
        <taxon>Gordonia</taxon>
    </lineage>
</organism>
<dbReference type="EMBL" id="CP003119">
    <property type="protein sequence ID" value="AFA71238.1"/>
    <property type="molecule type" value="Genomic_DNA"/>
</dbReference>
<sequence>MESTTPGHLFVLQGRIEKVRSDAVVVPTDRWFNVEPHWYALFGGRAPAQPVGWSGNYQRADDSGRVWFVSVHDEAPVGGRLLAERLAALIADIAKGVERPTDRAVPLIALPVLGIGAGGQGDRRGHVIRLLVQTLRQAAHDHGVDIALVATNQGVFSAVQHLRRALDDQTWPLEPREVATARDLGEQARSGQLALLLGAGMSMAAGLPSWTALLKLLARRADIDEATLRSLADSPLDQAELIAQRLGDRLGAAVTEIIGRVDRVSLAHALVAGMDCQEVVTTNYDTLYEDAVESTGRFRPALLPWESVHGDRSWVLKMHGDIAREESIVLTRRSFVRYDSTFRPAGSLLQSLMMTRHLLVIGTSMTDDNVIRLAIEVDDFISKDKQFGTFIDVSGAPVRAQLWEGRFRWHVCGGSDQLQPVRQMEIFLDLVAVHAAGDASWLLDERFVGLLTDKEIACTDLARKAYRETDNSSSRLLRPLREGLASFGAT</sequence>
<proteinExistence type="predicted"/>
<dbReference type="Pfam" id="PF13289">
    <property type="entry name" value="SIR2_2"/>
    <property type="match status" value="1"/>
</dbReference>
<name>H6N491_GORPV</name>
<dbReference type="KEGG" id="gpo:GPOL_c01650"/>
<keyword evidence="2" id="KW-1185">Reference proteome</keyword>
<dbReference type="Gene3D" id="3.40.50.1220">
    <property type="entry name" value="TPP-binding domain"/>
    <property type="match status" value="1"/>
</dbReference>
<dbReference type="Proteomes" id="UP000009154">
    <property type="component" value="Chromosome"/>
</dbReference>
<reference evidence="1 2" key="1">
    <citation type="journal article" date="2012" name="Appl. Environ. Microbiol.">
        <title>Involvement of two latex-clearing proteins during rubber degradation and insights into the subsequent degradation pathway revealed by the genome sequence of Gordonia polyisoprenivorans strain VH2.</title>
        <authorList>
            <person name="Hiessl S."/>
            <person name="Schuldes J."/>
            <person name="Thurmer A."/>
            <person name="Halbsguth T."/>
            <person name="Broker D."/>
            <person name="Angelov A."/>
            <person name="Liebl W."/>
            <person name="Daniel R."/>
            <person name="Steinbuchel A."/>
        </authorList>
    </citation>
    <scope>NUCLEOTIDE SEQUENCE [LARGE SCALE GENOMIC DNA]</scope>
    <source>
        <strain evidence="2">DSM 44266 / VH2</strain>
    </source>
</reference>
<dbReference type="HOGENOM" id="CLU_037507_0_0_11"/>
<gene>
    <name evidence="1" type="ordered locus">GPOL_c01650</name>
</gene>
<dbReference type="InterPro" id="IPR029035">
    <property type="entry name" value="DHS-like_NAD/FAD-binding_dom"/>
</dbReference>
<accession>H6N491</accession>
<dbReference type="SUPFAM" id="SSF52467">
    <property type="entry name" value="DHS-like NAD/FAD-binding domain"/>
    <property type="match status" value="1"/>
</dbReference>
<dbReference type="STRING" id="1112204.GPOL_c01650"/>